<evidence type="ECO:0000256" key="12">
    <source>
        <dbReference type="SAM" id="Phobius"/>
    </source>
</evidence>
<feature type="transmembrane region" description="Helical" evidence="12">
    <location>
        <begin position="73"/>
        <end position="90"/>
    </location>
</feature>
<feature type="transmembrane region" description="Helical" evidence="12">
    <location>
        <begin position="316"/>
        <end position="340"/>
    </location>
</feature>
<keyword evidence="15" id="KW-1185">Reference proteome</keyword>
<accession>A0A2K8SMS2</accession>
<keyword evidence="8" id="KW-0915">Sodium</keyword>
<reference evidence="14 15" key="1">
    <citation type="submission" date="2017-11" db="EMBL/GenBank/DDBJ databases">
        <title>Complete genome of a free-living desiccation-tolerant cyanobacterium and its photosynthetic adaptation to extreme terrestrial habitat.</title>
        <authorList>
            <person name="Shang J."/>
        </authorList>
    </citation>
    <scope>NUCLEOTIDE SEQUENCE [LARGE SCALE GENOMIC DNA]</scope>
    <source>
        <strain evidence="14 15">CCNUN1</strain>
    </source>
</reference>
<feature type="transmembrane region" description="Helical" evidence="12">
    <location>
        <begin position="129"/>
        <end position="151"/>
    </location>
</feature>
<keyword evidence="11" id="KW-0739">Sodium transport</keyword>
<evidence type="ECO:0000256" key="5">
    <source>
        <dbReference type="ARBA" id="ARBA00022475"/>
    </source>
</evidence>
<dbReference type="GO" id="GO:0005886">
    <property type="term" value="C:plasma membrane"/>
    <property type="evidence" value="ECO:0007669"/>
    <property type="project" value="UniProtKB-SubCell"/>
</dbReference>
<dbReference type="GO" id="GO:0015385">
    <property type="term" value="F:sodium:proton antiporter activity"/>
    <property type="evidence" value="ECO:0007669"/>
    <property type="project" value="InterPro"/>
</dbReference>
<evidence type="ECO:0000256" key="1">
    <source>
        <dbReference type="ARBA" id="ARBA00004651"/>
    </source>
</evidence>
<dbReference type="Gene3D" id="1.20.1530.20">
    <property type="match status" value="1"/>
</dbReference>
<evidence type="ECO:0000256" key="6">
    <source>
        <dbReference type="ARBA" id="ARBA00022692"/>
    </source>
</evidence>
<protein>
    <submittedName>
        <fullName evidence="14">TC.CPA1, monovalent cation:H+ antiporter, CPA1 family</fullName>
    </submittedName>
</protein>
<evidence type="ECO:0000256" key="3">
    <source>
        <dbReference type="ARBA" id="ARBA00022448"/>
    </source>
</evidence>
<evidence type="ECO:0000256" key="11">
    <source>
        <dbReference type="ARBA" id="ARBA00023201"/>
    </source>
</evidence>
<dbReference type="EMBL" id="CP024785">
    <property type="protein sequence ID" value="AUB36603.1"/>
    <property type="molecule type" value="Genomic_DNA"/>
</dbReference>
<evidence type="ECO:0000256" key="8">
    <source>
        <dbReference type="ARBA" id="ARBA00023053"/>
    </source>
</evidence>
<dbReference type="GO" id="GO:0051453">
    <property type="term" value="P:regulation of intracellular pH"/>
    <property type="evidence" value="ECO:0007669"/>
    <property type="project" value="TreeGrafter"/>
</dbReference>
<dbReference type="InterPro" id="IPR006153">
    <property type="entry name" value="Cation/H_exchanger_TM"/>
</dbReference>
<dbReference type="AlphaFoldDB" id="A0A2K8SMS2"/>
<comment type="similarity">
    <text evidence="2">Belongs to the monovalent cation:proton antiporter 1 (CPA1) transporter (TC 2.A.36) family.</text>
</comment>
<evidence type="ECO:0000313" key="15">
    <source>
        <dbReference type="Proteomes" id="UP000232003"/>
    </source>
</evidence>
<dbReference type="InterPro" id="IPR038770">
    <property type="entry name" value="Na+/solute_symporter_sf"/>
</dbReference>
<gene>
    <name evidence="14" type="ORF">COO91_02522</name>
</gene>
<evidence type="ECO:0000256" key="4">
    <source>
        <dbReference type="ARBA" id="ARBA00022449"/>
    </source>
</evidence>
<dbReference type="GO" id="GO:0098719">
    <property type="term" value="P:sodium ion import across plasma membrane"/>
    <property type="evidence" value="ECO:0007669"/>
    <property type="project" value="TreeGrafter"/>
</dbReference>
<feature type="transmembrane region" description="Helical" evidence="12">
    <location>
        <begin position="23"/>
        <end position="41"/>
    </location>
</feature>
<evidence type="ECO:0000256" key="2">
    <source>
        <dbReference type="ARBA" id="ARBA00007367"/>
    </source>
</evidence>
<evidence type="ECO:0000256" key="7">
    <source>
        <dbReference type="ARBA" id="ARBA00022989"/>
    </source>
</evidence>
<dbReference type="PANTHER" id="PTHR10110">
    <property type="entry name" value="SODIUM/HYDROGEN EXCHANGER"/>
    <property type="match status" value="1"/>
</dbReference>
<sequence>MRRESISQVKLTFQNVIVDVTELVKVSIILLLLATGVALLSRRLRIPYVTGLVLAGLPITELLSRPIGLNPTLVLNLFLPILIFEAGINTDVSRLRSTFKPIALLAGPGAVLSSGIIAVLLKFGLGLSWIPALFVGVILANTDTVSMIAVFKEIPVPSRLSTIVEGETLFNDAAALVSFNLVLQVYSTGSLTFLEGIQQLLFISLGGCLVGLVLGYLCIPVFARLDDPLSSLLLTVAVALGTFQVGQFLGVSGAVAVVIAGLIFGNLGLSGNTSASNRITLLSFWEYASFTVNTFIFLLIGVEINLVTLWKTLPAILLAVLAFQVGRVLTVYPLLAVVRWIDRPIPPRWQHLLFLGNIKGSLSMALALSLPTTLPRREVLIAIVFGCVLVSLVGQGLSLPWVVKHLKLSKFSEVQQQVEELQAQLMTGKAAQDELDSLLKSGVLPKAVYEEMRSAYQVRIAGAEKTLRELYNRRPDEVEGRSGKSSKLEAIRRRLLLAEKGALNEAMRKRILSEEIVRGRIQTLDEQLLKLEDD</sequence>
<evidence type="ECO:0000259" key="13">
    <source>
        <dbReference type="Pfam" id="PF00999"/>
    </source>
</evidence>
<comment type="subcellular location">
    <subcellularLocation>
        <location evidence="1">Cell membrane</location>
        <topology evidence="1">Multi-pass membrane protein</topology>
    </subcellularLocation>
</comment>
<feature type="transmembrane region" description="Helical" evidence="12">
    <location>
        <begin position="245"/>
        <end position="269"/>
    </location>
</feature>
<feature type="transmembrane region" description="Helical" evidence="12">
    <location>
        <begin position="290"/>
        <end position="310"/>
    </location>
</feature>
<feature type="transmembrane region" description="Helical" evidence="12">
    <location>
        <begin position="200"/>
        <end position="225"/>
    </location>
</feature>
<feature type="domain" description="Cation/H+ exchanger transmembrane" evidence="13">
    <location>
        <begin position="33"/>
        <end position="404"/>
    </location>
</feature>
<keyword evidence="3" id="KW-0813">Transport</keyword>
<feature type="transmembrane region" description="Helical" evidence="12">
    <location>
        <begin position="352"/>
        <end position="374"/>
    </location>
</feature>
<evidence type="ECO:0000313" key="14">
    <source>
        <dbReference type="EMBL" id="AUB36603.1"/>
    </source>
</evidence>
<name>A0A2K8SMS2_9NOSO</name>
<dbReference type="GO" id="GO:0015386">
    <property type="term" value="F:potassium:proton antiporter activity"/>
    <property type="evidence" value="ECO:0007669"/>
    <property type="project" value="TreeGrafter"/>
</dbReference>
<dbReference type="KEGG" id="nfl:COO91_02522"/>
<dbReference type="Proteomes" id="UP000232003">
    <property type="component" value="Chromosome"/>
</dbReference>
<organism evidence="14 15">
    <name type="scientific">Nostoc flagelliforme CCNUN1</name>
    <dbReference type="NCBI Taxonomy" id="2038116"/>
    <lineage>
        <taxon>Bacteria</taxon>
        <taxon>Bacillati</taxon>
        <taxon>Cyanobacteriota</taxon>
        <taxon>Cyanophyceae</taxon>
        <taxon>Nostocales</taxon>
        <taxon>Nostocaceae</taxon>
        <taxon>Nostoc</taxon>
    </lineage>
</organism>
<dbReference type="PANTHER" id="PTHR10110:SF195">
    <property type="entry name" value="NA(+)_H(+) ANTIPORTER NHAS2"/>
    <property type="match status" value="1"/>
</dbReference>
<keyword evidence="5" id="KW-1003">Cell membrane</keyword>
<keyword evidence="6 12" id="KW-0812">Transmembrane</keyword>
<keyword evidence="7 12" id="KW-1133">Transmembrane helix</keyword>
<dbReference type="Pfam" id="PF00999">
    <property type="entry name" value="Na_H_Exchanger"/>
    <property type="match status" value="1"/>
</dbReference>
<evidence type="ECO:0000256" key="10">
    <source>
        <dbReference type="ARBA" id="ARBA00023136"/>
    </source>
</evidence>
<feature type="transmembrane region" description="Helical" evidence="12">
    <location>
        <begin position="102"/>
        <end position="123"/>
    </location>
</feature>
<evidence type="ECO:0000256" key="9">
    <source>
        <dbReference type="ARBA" id="ARBA00023065"/>
    </source>
</evidence>
<dbReference type="InterPro" id="IPR018422">
    <property type="entry name" value="Cation/H_exchanger_CPA1"/>
</dbReference>
<feature type="transmembrane region" description="Helical" evidence="12">
    <location>
        <begin position="380"/>
        <end position="403"/>
    </location>
</feature>
<keyword evidence="4" id="KW-0050">Antiport</keyword>
<proteinExistence type="inferred from homology"/>
<keyword evidence="9" id="KW-0406">Ion transport</keyword>
<keyword evidence="10 12" id="KW-0472">Membrane</keyword>